<keyword evidence="5" id="KW-1185">Reference proteome</keyword>
<proteinExistence type="predicted"/>
<reference evidence="4" key="2">
    <citation type="submission" date="2023-05" db="EMBL/GenBank/DDBJ databases">
        <authorList>
            <person name="Fouks B."/>
        </authorList>
    </citation>
    <scope>NUCLEOTIDE SEQUENCE</scope>
    <source>
        <strain evidence="4">Stay&amp;Tobe</strain>
        <tissue evidence="4">Testes</tissue>
    </source>
</reference>
<dbReference type="PANTHER" id="PTHR46105">
    <property type="entry name" value="AGAP004733-PA"/>
    <property type="match status" value="1"/>
</dbReference>
<evidence type="ECO:0000313" key="5">
    <source>
        <dbReference type="Proteomes" id="UP001233999"/>
    </source>
</evidence>
<dbReference type="PROSITE" id="PS50157">
    <property type="entry name" value="ZINC_FINGER_C2H2_2"/>
    <property type="match status" value="2"/>
</dbReference>
<dbReference type="PROSITE" id="PS00028">
    <property type="entry name" value="ZINC_FINGER_C2H2_1"/>
    <property type="match status" value="2"/>
</dbReference>
<dbReference type="PANTHER" id="PTHR46105:SF28">
    <property type="entry name" value="ZINC FINGER PROTEIN 37-LIKE"/>
    <property type="match status" value="1"/>
</dbReference>
<keyword evidence="1" id="KW-0479">Metal-binding</keyword>
<feature type="domain" description="C2H2-type" evidence="3">
    <location>
        <begin position="289"/>
        <end position="317"/>
    </location>
</feature>
<dbReference type="Pfam" id="PF05605">
    <property type="entry name" value="zf-Di19"/>
    <property type="match status" value="1"/>
</dbReference>
<dbReference type="GO" id="GO:0000978">
    <property type="term" value="F:RNA polymerase II cis-regulatory region sequence-specific DNA binding"/>
    <property type="evidence" value="ECO:0007669"/>
    <property type="project" value="TreeGrafter"/>
</dbReference>
<dbReference type="InterPro" id="IPR013087">
    <property type="entry name" value="Znf_C2H2_type"/>
</dbReference>
<feature type="non-terminal residue" evidence="4">
    <location>
        <position position="1"/>
    </location>
</feature>
<organism evidence="4 5">
    <name type="scientific">Diploptera punctata</name>
    <name type="common">Pacific beetle cockroach</name>
    <dbReference type="NCBI Taxonomy" id="6984"/>
    <lineage>
        <taxon>Eukaryota</taxon>
        <taxon>Metazoa</taxon>
        <taxon>Ecdysozoa</taxon>
        <taxon>Arthropoda</taxon>
        <taxon>Hexapoda</taxon>
        <taxon>Insecta</taxon>
        <taxon>Pterygota</taxon>
        <taxon>Neoptera</taxon>
        <taxon>Polyneoptera</taxon>
        <taxon>Dictyoptera</taxon>
        <taxon>Blattodea</taxon>
        <taxon>Blaberoidea</taxon>
        <taxon>Blaberidae</taxon>
        <taxon>Diplopterinae</taxon>
        <taxon>Diploptera</taxon>
    </lineage>
</organism>
<evidence type="ECO:0000259" key="3">
    <source>
        <dbReference type="PROSITE" id="PS50157"/>
    </source>
</evidence>
<dbReference type="SUPFAM" id="SSF57667">
    <property type="entry name" value="beta-beta-alpha zinc fingers"/>
    <property type="match status" value="2"/>
</dbReference>
<dbReference type="Proteomes" id="UP001233999">
    <property type="component" value="Unassembled WGS sequence"/>
</dbReference>
<dbReference type="SMART" id="SM00355">
    <property type="entry name" value="ZnF_C2H2"/>
    <property type="match status" value="2"/>
</dbReference>
<keyword evidence="1" id="KW-0863">Zinc-finger</keyword>
<dbReference type="GO" id="GO:0008270">
    <property type="term" value="F:zinc ion binding"/>
    <property type="evidence" value="ECO:0007669"/>
    <property type="project" value="UniProtKB-KW"/>
</dbReference>
<dbReference type="InterPro" id="IPR008598">
    <property type="entry name" value="Di19_Zn-bd"/>
</dbReference>
<feature type="domain" description="C2H2-type" evidence="3">
    <location>
        <begin position="319"/>
        <end position="342"/>
    </location>
</feature>
<evidence type="ECO:0000256" key="2">
    <source>
        <dbReference type="SAM" id="MobiDB-lite"/>
    </source>
</evidence>
<sequence length="352" mass="39081">DGADIDIQKRCKKVLALKKGATKTHSIDHHLVNHNIGDVIHKTLTTLSALDLCSKELGNEIFSHIKCGKSNALDGNEDHLIYEEDNNDDKKEEEENVQTGNGGKEVTPTPSKQVKEEPEPTPGPSSQDPGQIFVRPSSTNDPDQFALGSTFSCENEEEEQGTNDVGYESSLPDDENELITLSPSSSTAEMKNSDELITINLEDDGGDFSNDIQDQDISDINNAALLHDSDLQAVLSANNSMFPVSETSRQYSQSGFESSVQSPGFGMDQDDLQDGSARRFCVREADNVFRCKVCNKTYTHISNFCRHYLTTHRRSKMVFICPLCNKEFTRRDNMMTHIKGVHRLNSLQVTSS</sequence>
<keyword evidence="1" id="KW-0862">Zinc</keyword>
<feature type="compositionally biased region" description="Acidic residues" evidence="2">
    <location>
        <begin position="83"/>
        <end position="96"/>
    </location>
</feature>
<dbReference type="AlphaFoldDB" id="A0AAD8E8Z6"/>
<name>A0AAD8E8Z6_DIPPU</name>
<dbReference type="Gene3D" id="3.30.160.60">
    <property type="entry name" value="Classic Zinc Finger"/>
    <property type="match status" value="2"/>
</dbReference>
<feature type="compositionally biased region" description="Polar residues" evidence="2">
    <location>
        <begin position="136"/>
        <end position="153"/>
    </location>
</feature>
<dbReference type="GO" id="GO:0000981">
    <property type="term" value="F:DNA-binding transcription factor activity, RNA polymerase II-specific"/>
    <property type="evidence" value="ECO:0007669"/>
    <property type="project" value="TreeGrafter"/>
</dbReference>
<reference evidence="4" key="1">
    <citation type="journal article" date="2023" name="IScience">
        <title>Live-bearing cockroach genome reveals convergent evolutionary mechanisms linked to viviparity in insects and beyond.</title>
        <authorList>
            <person name="Fouks B."/>
            <person name="Harrison M.C."/>
            <person name="Mikhailova A.A."/>
            <person name="Marchal E."/>
            <person name="English S."/>
            <person name="Carruthers M."/>
            <person name="Jennings E.C."/>
            <person name="Chiamaka E.L."/>
            <person name="Frigard R.A."/>
            <person name="Pippel M."/>
            <person name="Attardo G.M."/>
            <person name="Benoit J.B."/>
            <person name="Bornberg-Bauer E."/>
            <person name="Tobe S.S."/>
        </authorList>
    </citation>
    <scope>NUCLEOTIDE SEQUENCE</scope>
    <source>
        <strain evidence="4">Stay&amp;Tobe</strain>
    </source>
</reference>
<gene>
    <name evidence="4" type="ORF">L9F63_003824</name>
</gene>
<dbReference type="InterPro" id="IPR036236">
    <property type="entry name" value="Znf_C2H2_sf"/>
</dbReference>
<dbReference type="InterPro" id="IPR050457">
    <property type="entry name" value="ZnFinger_BTB_dom_contain"/>
</dbReference>
<dbReference type="EMBL" id="JASPKZ010007842">
    <property type="protein sequence ID" value="KAJ9581755.1"/>
    <property type="molecule type" value="Genomic_DNA"/>
</dbReference>
<comment type="caution">
    <text evidence="4">The sequence shown here is derived from an EMBL/GenBank/DDBJ whole genome shotgun (WGS) entry which is preliminary data.</text>
</comment>
<protein>
    <recommendedName>
        <fullName evidence="3">C2H2-type domain-containing protein</fullName>
    </recommendedName>
</protein>
<feature type="region of interest" description="Disordered" evidence="2">
    <location>
        <begin position="82"/>
        <end position="174"/>
    </location>
</feature>
<accession>A0AAD8E8Z6</accession>
<evidence type="ECO:0000256" key="1">
    <source>
        <dbReference type="PROSITE-ProRule" id="PRU00042"/>
    </source>
</evidence>
<evidence type="ECO:0000313" key="4">
    <source>
        <dbReference type="EMBL" id="KAJ9581755.1"/>
    </source>
</evidence>
<feature type="non-terminal residue" evidence="4">
    <location>
        <position position="352"/>
    </location>
</feature>